<keyword evidence="6" id="KW-0663">Pyridoxal phosphate</keyword>
<dbReference type="Pfam" id="PF00291">
    <property type="entry name" value="PALP"/>
    <property type="match status" value="1"/>
</dbReference>
<comment type="cofactor">
    <cofactor evidence="1">
        <name>Ca(2+)</name>
        <dbReference type="ChEBI" id="CHEBI:29108"/>
    </cofactor>
</comment>
<keyword evidence="9" id="KW-1185">Reference proteome</keyword>
<evidence type="ECO:0000313" key="9">
    <source>
        <dbReference type="Proteomes" id="UP001236369"/>
    </source>
</evidence>
<gene>
    <name evidence="8" type="ORF">QO016_003539</name>
</gene>
<evidence type="ECO:0000256" key="5">
    <source>
        <dbReference type="ARBA" id="ARBA00022842"/>
    </source>
</evidence>
<dbReference type="PROSITE" id="PS00165">
    <property type="entry name" value="DEHYDRATASE_SER_THR"/>
    <property type="match status" value="1"/>
</dbReference>
<dbReference type="InterPro" id="IPR000634">
    <property type="entry name" value="Ser/Thr_deHydtase_PyrdxlP-BS"/>
</dbReference>
<evidence type="ECO:0000256" key="3">
    <source>
        <dbReference type="ARBA" id="ARBA00001936"/>
    </source>
</evidence>
<keyword evidence="8" id="KW-0456">Lyase</keyword>
<comment type="cofactor">
    <cofactor evidence="4">
        <name>Mg(2+)</name>
        <dbReference type="ChEBI" id="CHEBI:18420"/>
    </cofactor>
</comment>
<dbReference type="Gene3D" id="3.40.50.1100">
    <property type="match status" value="2"/>
</dbReference>
<organism evidence="8 9">
    <name type="scientific">Methylobacterium persicinum</name>
    <dbReference type="NCBI Taxonomy" id="374426"/>
    <lineage>
        <taxon>Bacteria</taxon>
        <taxon>Pseudomonadati</taxon>
        <taxon>Pseudomonadota</taxon>
        <taxon>Alphaproteobacteria</taxon>
        <taxon>Hyphomicrobiales</taxon>
        <taxon>Methylobacteriaceae</taxon>
        <taxon>Methylobacterium</taxon>
    </lineage>
</organism>
<dbReference type="GO" id="GO:0004794">
    <property type="term" value="F:threonine deaminase activity"/>
    <property type="evidence" value="ECO:0007669"/>
    <property type="project" value="UniProtKB-EC"/>
</dbReference>
<dbReference type="InterPro" id="IPR001926">
    <property type="entry name" value="TrpB-like_PALP"/>
</dbReference>
<dbReference type="PANTHER" id="PTHR43050">
    <property type="entry name" value="SERINE / THREONINE RACEMASE FAMILY MEMBER"/>
    <property type="match status" value="1"/>
</dbReference>
<dbReference type="PANTHER" id="PTHR43050:SF1">
    <property type="entry name" value="SERINE RACEMASE"/>
    <property type="match status" value="1"/>
</dbReference>
<evidence type="ECO:0000256" key="6">
    <source>
        <dbReference type="ARBA" id="ARBA00022898"/>
    </source>
</evidence>
<comment type="cofactor">
    <cofactor evidence="2">
        <name>pyridoxal 5'-phosphate</name>
        <dbReference type="ChEBI" id="CHEBI:597326"/>
    </cofactor>
</comment>
<comment type="cofactor">
    <cofactor evidence="3">
        <name>Mn(2+)</name>
        <dbReference type="ChEBI" id="CHEBI:29035"/>
    </cofactor>
</comment>
<feature type="domain" description="Tryptophan synthase beta chain-like PALP" evidence="7">
    <location>
        <begin position="33"/>
        <end position="320"/>
    </location>
</feature>
<evidence type="ECO:0000313" key="8">
    <source>
        <dbReference type="EMBL" id="MDQ0444031.1"/>
    </source>
</evidence>
<dbReference type="NCBIfam" id="NF005454">
    <property type="entry name" value="PRK07048.1"/>
    <property type="match status" value="1"/>
</dbReference>
<dbReference type="InterPro" id="IPR036052">
    <property type="entry name" value="TrpB-like_PALP_sf"/>
</dbReference>
<proteinExistence type="predicted"/>
<sequence length="336" mass="35276">MTEARDAMPDPAMDDAALPGFADVAAAARRIEGAAHRTPVLTSRTADAMTGASLFFKAENLQRGGAFKFRGAYNAISALPEEIRRRGVIAFSSGNHAQAIALASRLLDVPAVIVMPEDAPAVKVEATRGYGAEVVSYDRYTQDREALGREIAQARGLTLIPPYDHREVIAGQGTLAMELIAETGPLDMLVACLGGGGQLAGCALAAAELSPGIAVYGVEPEAGDDGRRSFHEGRIVTIPVPRTIADGAQTTYLGRLTFPIIREKVTDIVTVSDAELVDTMRFFAARMKLVVEPTGCLAAAAVLHGRLDVRGKRVGIVISGGNVDIGTFARLAAPAA</sequence>
<dbReference type="EMBL" id="JAUSVV010000009">
    <property type="protein sequence ID" value="MDQ0444031.1"/>
    <property type="molecule type" value="Genomic_DNA"/>
</dbReference>
<dbReference type="EC" id="4.3.1.19" evidence="8"/>
<reference evidence="8 9" key="1">
    <citation type="submission" date="2023-07" db="EMBL/GenBank/DDBJ databases">
        <title>Genomic Encyclopedia of Type Strains, Phase IV (KMG-IV): sequencing the most valuable type-strain genomes for metagenomic binning, comparative biology and taxonomic classification.</title>
        <authorList>
            <person name="Goeker M."/>
        </authorList>
    </citation>
    <scope>NUCLEOTIDE SEQUENCE [LARGE SCALE GENOMIC DNA]</scope>
    <source>
        <strain evidence="8 9">DSM 19562</strain>
    </source>
</reference>
<accession>A0ABU0HNZ4</accession>
<evidence type="ECO:0000256" key="4">
    <source>
        <dbReference type="ARBA" id="ARBA00001946"/>
    </source>
</evidence>
<dbReference type="SUPFAM" id="SSF53686">
    <property type="entry name" value="Tryptophan synthase beta subunit-like PLP-dependent enzymes"/>
    <property type="match status" value="1"/>
</dbReference>
<protein>
    <submittedName>
        <fullName evidence="8">Threonine dehydratase</fullName>
        <ecNumber evidence="8">4.3.1.19</ecNumber>
    </submittedName>
</protein>
<evidence type="ECO:0000259" key="7">
    <source>
        <dbReference type="Pfam" id="PF00291"/>
    </source>
</evidence>
<name>A0ABU0HNZ4_9HYPH</name>
<evidence type="ECO:0000256" key="1">
    <source>
        <dbReference type="ARBA" id="ARBA00001913"/>
    </source>
</evidence>
<keyword evidence="5" id="KW-0460">Magnesium</keyword>
<dbReference type="Proteomes" id="UP001236369">
    <property type="component" value="Unassembled WGS sequence"/>
</dbReference>
<dbReference type="RefSeq" id="WP_238249260.1">
    <property type="nucleotide sequence ID" value="NZ_BPQX01000028.1"/>
</dbReference>
<comment type="caution">
    <text evidence="8">The sequence shown here is derived from an EMBL/GenBank/DDBJ whole genome shotgun (WGS) entry which is preliminary data.</text>
</comment>
<evidence type="ECO:0000256" key="2">
    <source>
        <dbReference type="ARBA" id="ARBA00001933"/>
    </source>
</evidence>
<dbReference type="CDD" id="cd01562">
    <property type="entry name" value="Thr-dehyd"/>
    <property type="match status" value="1"/>
</dbReference>